<protein>
    <submittedName>
        <fullName evidence="3">Uncharacterized protein</fullName>
    </submittedName>
</protein>
<dbReference type="EMBL" id="MU864432">
    <property type="protein sequence ID" value="KAK4186090.1"/>
    <property type="molecule type" value="Genomic_DNA"/>
</dbReference>
<comment type="caution">
    <text evidence="3">The sequence shown here is derived from an EMBL/GenBank/DDBJ whole genome shotgun (WGS) entry which is preliminary data.</text>
</comment>
<evidence type="ECO:0000313" key="4">
    <source>
        <dbReference type="Proteomes" id="UP001302126"/>
    </source>
</evidence>
<dbReference type="GO" id="GO:0080008">
    <property type="term" value="C:Cul4-RING E3 ubiquitin ligase complex"/>
    <property type="evidence" value="ECO:0007669"/>
    <property type="project" value="TreeGrafter"/>
</dbReference>
<keyword evidence="4" id="KW-1185">Reference proteome</keyword>
<dbReference type="SUPFAM" id="SSF50978">
    <property type="entry name" value="WD40 repeat-like"/>
    <property type="match status" value="1"/>
</dbReference>
<gene>
    <name evidence="3" type="ORF">QBC35DRAFT_284987</name>
</gene>
<accession>A0AAN6WQ59</accession>
<reference evidence="3" key="2">
    <citation type="submission" date="2023-05" db="EMBL/GenBank/DDBJ databases">
        <authorList>
            <consortium name="Lawrence Berkeley National Laboratory"/>
            <person name="Steindorff A."/>
            <person name="Hensen N."/>
            <person name="Bonometti L."/>
            <person name="Westerberg I."/>
            <person name="Brannstrom I.O."/>
            <person name="Guillou S."/>
            <person name="Cros-Aarteil S."/>
            <person name="Calhoun S."/>
            <person name="Haridas S."/>
            <person name="Kuo A."/>
            <person name="Mondo S."/>
            <person name="Pangilinan J."/>
            <person name="Riley R."/>
            <person name="Labutti K."/>
            <person name="Andreopoulos B."/>
            <person name="Lipzen A."/>
            <person name="Chen C."/>
            <person name="Yanf M."/>
            <person name="Daum C."/>
            <person name="Ng V."/>
            <person name="Clum A."/>
            <person name="Ohm R."/>
            <person name="Martin F."/>
            <person name="Silar P."/>
            <person name="Natvig D."/>
            <person name="Lalanne C."/>
            <person name="Gautier V."/>
            <person name="Ament-Velasquez S.L."/>
            <person name="Kruys A."/>
            <person name="Hutchinson M.I."/>
            <person name="Powell A.J."/>
            <person name="Barry K."/>
            <person name="Miller A.N."/>
            <person name="Grigoriev I.V."/>
            <person name="Debuchy R."/>
            <person name="Gladieux P."/>
            <person name="Thoren M.H."/>
            <person name="Johannesson H."/>
        </authorList>
    </citation>
    <scope>NUCLEOTIDE SEQUENCE</scope>
    <source>
        <strain evidence="3">PSN309</strain>
    </source>
</reference>
<dbReference type="PANTHER" id="PTHR44472:SF1">
    <property type="entry name" value="DDB1 AND CUL4 ASSOCIATED FACTOR 4"/>
    <property type="match status" value="1"/>
</dbReference>
<dbReference type="PANTHER" id="PTHR44472">
    <property type="entry name" value="DDB1- AND CUL4-ASSOCIATED FACTOR 4-RELATED"/>
    <property type="match status" value="1"/>
</dbReference>
<dbReference type="AlphaFoldDB" id="A0AAN6WQ59"/>
<evidence type="ECO:0000256" key="1">
    <source>
        <dbReference type="ARBA" id="ARBA00022574"/>
    </source>
</evidence>
<evidence type="ECO:0000256" key="2">
    <source>
        <dbReference type="ARBA" id="ARBA00022737"/>
    </source>
</evidence>
<evidence type="ECO:0000313" key="3">
    <source>
        <dbReference type="EMBL" id="KAK4186090.1"/>
    </source>
</evidence>
<proteinExistence type="predicted"/>
<dbReference type="Gene3D" id="2.130.10.10">
    <property type="entry name" value="YVTN repeat-like/Quinoprotein amine dehydrogenase"/>
    <property type="match status" value="1"/>
</dbReference>
<dbReference type="InterPro" id="IPR052254">
    <property type="entry name" value="CUL4-DDB1_E3_ligase_receptor"/>
</dbReference>
<reference evidence="3" key="1">
    <citation type="journal article" date="2023" name="Mol. Phylogenet. Evol.">
        <title>Genome-scale phylogeny and comparative genomics of the fungal order Sordariales.</title>
        <authorList>
            <person name="Hensen N."/>
            <person name="Bonometti L."/>
            <person name="Westerberg I."/>
            <person name="Brannstrom I.O."/>
            <person name="Guillou S."/>
            <person name="Cros-Aarteil S."/>
            <person name="Calhoun S."/>
            <person name="Haridas S."/>
            <person name="Kuo A."/>
            <person name="Mondo S."/>
            <person name="Pangilinan J."/>
            <person name="Riley R."/>
            <person name="LaButti K."/>
            <person name="Andreopoulos B."/>
            <person name="Lipzen A."/>
            <person name="Chen C."/>
            <person name="Yan M."/>
            <person name="Daum C."/>
            <person name="Ng V."/>
            <person name="Clum A."/>
            <person name="Steindorff A."/>
            <person name="Ohm R.A."/>
            <person name="Martin F."/>
            <person name="Silar P."/>
            <person name="Natvig D.O."/>
            <person name="Lalanne C."/>
            <person name="Gautier V."/>
            <person name="Ament-Velasquez S.L."/>
            <person name="Kruys A."/>
            <person name="Hutchinson M.I."/>
            <person name="Powell A.J."/>
            <person name="Barry K."/>
            <person name="Miller A.N."/>
            <person name="Grigoriev I.V."/>
            <person name="Debuchy R."/>
            <person name="Gladieux P."/>
            <person name="Hiltunen Thoren M."/>
            <person name="Johannesson H."/>
        </authorList>
    </citation>
    <scope>NUCLEOTIDE SEQUENCE</scope>
    <source>
        <strain evidence="3">PSN309</strain>
    </source>
</reference>
<dbReference type="InterPro" id="IPR036322">
    <property type="entry name" value="WD40_repeat_dom_sf"/>
</dbReference>
<dbReference type="InterPro" id="IPR015943">
    <property type="entry name" value="WD40/YVTN_repeat-like_dom_sf"/>
</dbReference>
<organism evidence="3 4">
    <name type="scientific">Podospora australis</name>
    <dbReference type="NCBI Taxonomy" id="1536484"/>
    <lineage>
        <taxon>Eukaryota</taxon>
        <taxon>Fungi</taxon>
        <taxon>Dikarya</taxon>
        <taxon>Ascomycota</taxon>
        <taxon>Pezizomycotina</taxon>
        <taxon>Sordariomycetes</taxon>
        <taxon>Sordariomycetidae</taxon>
        <taxon>Sordariales</taxon>
        <taxon>Podosporaceae</taxon>
        <taxon>Podospora</taxon>
    </lineage>
</organism>
<dbReference type="Proteomes" id="UP001302126">
    <property type="component" value="Unassembled WGS sequence"/>
</dbReference>
<sequence>MAGMKIPGFYFDAEKGKYFRIVEGSSKATAENAKFTAGNVKRRAAEEREAKEKRVRAEILLATRVKRARISESASSVEAILLERETGAGKRGNSEDEVAKYWGASLRGSGQVDLLGPREWPDPTEGHYVNSFWVGGGHEDRGVGVMYAEISENLCYNGYIFRDEQDNINAKFHHLQFGEADMPGYTYRPWLSSFRHHEPSNTLVAITPCFQEVEGTRSTLAIGDPPLEPLTKEEKMRWPPCIRPGKLDMMSLMDPSQRGRLRDVWIHALEVAPGSPLTTVIGASAGLYICDAKCEIKRLERKDPCDVPSPKGKGYGAPKYVYDDVLSVDFLQDDPHTVLAGTRSGHIGVMDIRKPLDWRWNSFKHVSSVAHVKSVGPYGVLAAGPRSSMRIYDIRFLRTRKQDEHAKPWNQTPRPVVEFPDYRNEAHIQTGLAVLTEPGYGRGVVATAHDDCTVGLYSLRDGTRIPSPDVDKIKAPAVVQCMMWQRLHPGEQHPSLYVGVGAKIQSFSWRGTEVL</sequence>
<keyword evidence="2" id="KW-0677">Repeat</keyword>
<name>A0AAN6WQ59_9PEZI</name>
<keyword evidence="1" id="KW-0853">WD repeat</keyword>